<dbReference type="Proteomes" id="UP000593970">
    <property type="component" value="Chromosome"/>
</dbReference>
<organism evidence="2 3">
    <name type="scientific">Ralstonia solanacearum</name>
    <name type="common">Pseudomonas solanacearum</name>
    <dbReference type="NCBI Taxonomy" id="305"/>
    <lineage>
        <taxon>Bacteria</taxon>
        <taxon>Pseudomonadati</taxon>
        <taxon>Pseudomonadota</taxon>
        <taxon>Betaproteobacteria</taxon>
        <taxon>Burkholderiales</taxon>
        <taxon>Burkholderiaceae</taxon>
        <taxon>Ralstonia</taxon>
        <taxon>Ralstonia solanacearum species complex</taxon>
    </lineage>
</organism>
<evidence type="ECO:0000256" key="1">
    <source>
        <dbReference type="SAM" id="MobiDB-lite"/>
    </source>
</evidence>
<evidence type="ECO:0000313" key="3">
    <source>
        <dbReference type="Proteomes" id="UP000593970"/>
    </source>
</evidence>
<reference evidence="3" key="1">
    <citation type="submission" date="2020-04" db="EMBL/GenBank/DDBJ databases">
        <title>Ralstonia solanacearum UW576, UW763, UW773, and UW774.</title>
        <authorList>
            <person name="Steidl O."/>
            <person name="Truchon A."/>
            <person name="Allen C."/>
        </authorList>
    </citation>
    <scope>NUCLEOTIDE SEQUENCE [LARGE SCALE GENOMIC DNA]</scope>
    <source>
        <strain evidence="3">UW774</strain>
    </source>
</reference>
<dbReference type="AlphaFoldDB" id="A0AA92JY51"/>
<evidence type="ECO:0000313" key="2">
    <source>
        <dbReference type="EMBL" id="QOK94987.1"/>
    </source>
</evidence>
<dbReference type="EMBL" id="CP051169">
    <property type="protein sequence ID" value="QOK94987.1"/>
    <property type="molecule type" value="Genomic_DNA"/>
</dbReference>
<accession>A0AA92JY51</accession>
<gene>
    <name evidence="2" type="ORF">HF909_09975</name>
</gene>
<proteinExistence type="predicted"/>
<feature type="compositionally biased region" description="Basic and acidic residues" evidence="1">
    <location>
        <begin position="71"/>
        <end position="81"/>
    </location>
</feature>
<feature type="compositionally biased region" description="Polar residues" evidence="1">
    <location>
        <begin position="92"/>
        <end position="102"/>
    </location>
</feature>
<sequence>MMNRIGSSTSTSTPNLARENSLVQLDTAIGNLQDARRDAVKRNPALALFEKRHKNTDKLLEQASGLSANRHRSDGKSKNDATPDSQALIDALNSNAESWMKA</sequence>
<protein>
    <submittedName>
        <fullName evidence="2">Uncharacterized protein</fullName>
    </submittedName>
</protein>
<feature type="region of interest" description="Disordered" evidence="1">
    <location>
        <begin position="61"/>
        <end position="102"/>
    </location>
</feature>
<name>A0AA92JY51_RALSL</name>